<dbReference type="EMBL" id="OE006393">
    <property type="protein sequence ID" value="CAD7462629.1"/>
    <property type="molecule type" value="Genomic_DNA"/>
</dbReference>
<sequence>MYSALVQHSTAAMYSALLQHLTAAMYSALVQHSTAAMYSALVQHSTAAMYSALVQHSTAAMYSALVQHLTAAMYSALVQHLTAAMYSALVQHLTAALYSALVQHLTAAMFSALVLLKATCASYDATRMDNSFQLLAYLKATSLSEYSFAFNMISSDIKRAVSLCVSGLFCAFSKQMSINSTQNKGRNILSGAVPVSCVSQVDDFKECVELPTRIFQRCTYKMIKITNSIINTIN</sequence>
<keyword evidence="1" id="KW-0812">Transmembrane</keyword>
<gene>
    <name evidence="2" type="ORF">TTEB3V08_LOCUS10519</name>
</gene>
<protein>
    <submittedName>
        <fullName evidence="2">Uncharacterized protein</fullName>
    </submittedName>
</protein>
<keyword evidence="1" id="KW-1133">Transmembrane helix</keyword>
<reference evidence="2" key="1">
    <citation type="submission" date="2020-11" db="EMBL/GenBank/DDBJ databases">
        <authorList>
            <person name="Tran Van P."/>
        </authorList>
    </citation>
    <scope>NUCLEOTIDE SEQUENCE</scope>
</reference>
<evidence type="ECO:0000313" key="2">
    <source>
        <dbReference type="EMBL" id="CAD7462629.1"/>
    </source>
</evidence>
<name>A0A7R9IQE5_9NEOP</name>
<feature type="transmembrane region" description="Helical" evidence="1">
    <location>
        <begin position="95"/>
        <end position="116"/>
    </location>
</feature>
<evidence type="ECO:0000256" key="1">
    <source>
        <dbReference type="SAM" id="Phobius"/>
    </source>
</evidence>
<organism evidence="2">
    <name type="scientific">Timema tahoe</name>
    <dbReference type="NCBI Taxonomy" id="61484"/>
    <lineage>
        <taxon>Eukaryota</taxon>
        <taxon>Metazoa</taxon>
        <taxon>Ecdysozoa</taxon>
        <taxon>Arthropoda</taxon>
        <taxon>Hexapoda</taxon>
        <taxon>Insecta</taxon>
        <taxon>Pterygota</taxon>
        <taxon>Neoptera</taxon>
        <taxon>Polyneoptera</taxon>
        <taxon>Phasmatodea</taxon>
        <taxon>Timematodea</taxon>
        <taxon>Timematoidea</taxon>
        <taxon>Timematidae</taxon>
        <taxon>Timema</taxon>
    </lineage>
</organism>
<dbReference type="AlphaFoldDB" id="A0A7R9IQE5"/>
<keyword evidence="1" id="KW-0472">Membrane</keyword>
<feature type="transmembrane region" description="Helical" evidence="1">
    <location>
        <begin position="65"/>
        <end position="89"/>
    </location>
</feature>
<proteinExistence type="predicted"/>
<accession>A0A7R9IQE5</accession>